<comment type="similarity">
    <text evidence="2 15">Belongs to the methyltransferase superfamily. RRP8 family.</text>
</comment>
<feature type="compositionally biased region" description="Basic and acidic residues" evidence="16">
    <location>
        <begin position="112"/>
        <end position="147"/>
    </location>
</feature>
<keyword evidence="18" id="KW-1185">Reference proteome</keyword>
<keyword evidence="6 15" id="KW-0489">Methyltransferase</keyword>
<evidence type="ECO:0000256" key="12">
    <source>
        <dbReference type="ARBA" id="ARBA00023242"/>
    </source>
</evidence>
<feature type="region of interest" description="Disordered" evidence="16">
    <location>
        <begin position="46"/>
        <end position="238"/>
    </location>
</feature>
<keyword evidence="10" id="KW-0805">Transcription regulation</keyword>
<evidence type="ECO:0000256" key="2">
    <source>
        <dbReference type="ARBA" id="ARBA00006301"/>
    </source>
</evidence>
<dbReference type="PANTHER" id="PTHR12787">
    <property type="entry name" value="RIBOSOMAL RNA-PROCESSING PROTEIN 8"/>
    <property type="match status" value="1"/>
</dbReference>
<proteinExistence type="inferred from homology"/>
<dbReference type="GO" id="GO:0008168">
    <property type="term" value="F:methyltransferase activity"/>
    <property type="evidence" value="ECO:0007669"/>
    <property type="project" value="UniProtKB-KW"/>
</dbReference>
<organism evidence="17 18">
    <name type="scientific">Atractosteus spatula</name>
    <name type="common">Alligator gar</name>
    <name type="synonym">Lepisosteus spatula</name>
    <dbReference type="NCBI Taxonomy" id="7917"/>
    <lineage>
        <taxon>Eukaryota</taxon>
        <taxon>Metazoa</taxon>
        <taxon>Chordata</taxon>
        <taxon>Craniata</taxon>
        <taxon>Vertebrata</taxon>
        <taxon>Euteleostomi</taxon>
        <taxon>Actinopterygii</taxon>
        <taxon>Neopterygii</taxon>
        <taxon>Holostei</taxon>
        <taxon>Semionotiformes</taxon>
        <taxon>Lepisosteidae</taxon>
        <taxon>Atractosteus</taxon>
    </lineage>
</organism>
<feature type="non-terminal residue" evidence="17">
    <location>
        <position position="455"/>
    </location>
</feature>
<evidence type="ECO:0000256" key="8">
    <source>
        <dbReference type="ARBA" id="ARBA00022691"/>
    </source>
</evidence>
<dbReference type="GO" id="GO:0000183">
    <property type="term" value="P:rDNA heterochromatin formation"/>
    <property type="evidence" value="ECO:0007669"/>
    <property type="project" value="TreeGrafter"/>
</dbReference>
<dbReference type="Gene3D" id="3.40.50.150">
    <property type="entry name" value="Vaccinia Virus protein VP39"/>
    <property type="match status" value="1"/>
</dbReference>
<name>A0A8J7P3G8_ATRSP</name>
<dbReference type="AlphaFoldDB" id="A0A8J7P3G8"/>
<evidence type="ECO:0000256" key="13">
    <source>
        <dbReference type="ARBA" id="ARBA00057870"/>
    </source>
</evidence>
<dbReference type="Gene3D" id="1.10.10.2150">
    <property type="entry name" value="Ribosomal RNA-processing protein 8, N-terminal domain"/>
    <property type="match status" value="1"/>
</dbReference>
<dbReference type="GO" id="GO:0032259">
    <property type="term" value="P:methylation"/>
    <property type="evidence" value="ECO:0007669"/>
    <property type="project" value="UniProtKB-KW"/>
</dbReference>
<feature type="compositionally biased region" description="Basic residues" evidence="16">
    <location>
        <begin position="74"/>
        <end position="85"/>
    </location>
</feature>
<keyword evidence="11" id="KW-0804">Transcription</keyword>
<evidence type="ECO:0000313" key="18">
    <source>
        <dbReference type="Proteomes" id="UP000736164"/>
    </source>
</evidence>
<dbReference type="GO" id="GO:0006364">
    <property type="term" value="P:rRNA processing"/>
    <property type="evidence" value="ECO:0007669"/>
    <property type="project" value="UniProtKB-UniRule"/>
</dbReference>
<keyword evidence="7 15" id="KW-0808">Transferase</keyword>
<evidence type="ECO:0000256" key="14">
    <source>
        <dbReference type="ARBA" id="ARBA00062710"/>
    </source>
</evidence>
<comment type="subunit">
    <text evidence="14">Component of the eNoSC complex, composed of SIRT1, SUV39H1 and RRP8.</text>
</comment>
<dbReference type="SUPFAM" id="SSF53335">
    <property type="entry name" value="S-adenosyl-L-methionine-dependent methyltransferases"/>
    <property type="match status" value="1"/>
</dbReference>
<protein>
    <recommendedName>
        <fullName evidence="3 15">Ribosomal RNA-processing protein 8</fullName>
        <ecNumber evidence="15">2.1.1.-</ecNumber>
    </recommendedName>
</protein>
<accession>A0A8J7P3G8</accession>
<dbReference type="InterPro" id="IPR007823">
    <property type="entry name" value="RRP8"/>
</dbReference>
<evidence type="ECO:0000256" key="6">
    <source>
        <dbReference type="ARBA" id="ARBA00022603"/>
    </source>
</evidence>
<gene>
    <name evidence="17" type="primary">Rrp8_0</name>
    <name evidence="17" type="ORF">GTO95_0003586</name>
</gene>
<comment type="caution">
    <text evidence="17">The sequence shown here is derived from an EMBL/GenBank/DDBJ whole genome shotgun (WGS) entry which is preliminary data.</text>
</comment>
<dbReference type="FunFam" id="1.10.10.2150:FF:000001">
    <property type="entry name" value="Ribosomal RNA-processing protein 8"/>
    <property type="match status" value="1"/>
</dbReference>
<comment type="function">
    <text evidence="15">Probable methyltransferase required to silence rDNA.</text>
</comment>
<evidence type="ECO:0000256" key="15">
    <source>
        <dbReference type="RuleBase" id="RU365074"/>
    </source>
</evidence>
<comment type="function">
    <text evidence="13">Essential component of the eNoSC (energy-dependent nucleolar silencing) complex, a complex that mediates silencing of rDNA in response to intracellular energy status and acts by recruiting histone-modifying enzymes. The eNoSC complex is able to sense the energy status of cell: upon glucose starvation, elevation of NAD(+)/NADP(+) ratio activates SIRT1, leading to histone H3 deacetylation followed by dimethylation of H3 at 'Lys-9' (H3K9me2) by SUV39H1 and the formation of silent chromatin in the rDNA locus. In the complex, RRP8 binds to H3K9me2 and probably acts as a methyltransferase. Its substrates are however unknown.</text>
</comment>
<dbReference type="InterPro" id="IPR042036">
    <property type="entry name" value="RRP8_N"/>
</dbReference>
<feature type="non-terminal residue" evidence="17">
    <location>
        <position position="1"/>
    </location>
</feature>
<sequence>MFAEEEWNDDPTALVLTQAVFHHRQLSDFKSVTAVGNKKSLLRTLQTLGSVPDWNSPCKEGSSDGETDKAPQAAKKKRVQKNRKTAKTEVKDNEEDEGPVEKKRKAWPQKGGELRARRDRQGSKKEAEMIRQGECKTEQLKKDEGQWKNKMKNKRKCKNKYRQDGQVSTALVVREDGSGRKKEPKGSAAKKVAFRGVEGSALKSRPDEEEIETSGSRVSQKEEKVADSPVPALDRSSALRARMEQQLESARFRYINEQLYTSTSQEAYRMFQQDRQAFNIYHQGFKAQVERWPSNPVDSIISYIRNKPSSMVVADFGCGDCKIARRVKNKVHSFDLLPISDLVTVCDMAHVPLPDGSVDIAIFCLSLMGTNIGDFLVEANRVLVKSGILMIAEVASRFENVRSFLSALSTLGFKLATKDTSNCYFYTFELIKTMESEGKSHTAGLELKPCMYKKR</sequence>
<dbReference type="InterPro" id="IPR029063">
    <property type="entry name" value="SAM-dependent_MTases_sf"/>
</dbReference>
<dbReference type="GO" id="GO:0005730">
    <property type="term" value="C:nucleolus"/>
    <property type="evidence" value="ECO:0007669"/>
    <property type="project" value="UniProtKB-SubCell"/>
</dbReference>
<evidence type="ECO:0000256" key="7">
    <source>
        <dbReference type="ARBA" id="ARBA00022679"/>
    </source>
</evidence>
<evidence type="ECO:0000256" key="3">
    <source>
        <dbReference type="ARBA" id="ARBA00020203"/>
    </source>
</evidence>
<keyword evidence="5 15" id="KW-0698">rRNA processing</keyword>
<keyword evidence="9" id="KW-0156">Chromatin regulator</keyword>
<evidence type="ECO:0000256" key="11">
    <source>
        <dbReference type="ARBA" id="ARBA00023163"/>
    </source>
</evidence>
<dbReference type="EMBL" id="JAAWVO010072217">
    <property type="protein sequence ID" value="MBN3324734.1"/>
    <property type="molecule type" value="Genomic_DNA"/>
</dbReference>
<dbReference type="GO" id="GO:0046015">
    <property type="term" value="P:regulation of transcription by glucose"/>
    <property type="evidence" value="ECO:0007669"/>
    <property type="project" value="TreeGrafter"/>
</dbReference>
<dbReference type="GO" id="GO:0005677">
    <property type="term" value="C:chromatin silencing complex"/>
    <property type="evidence" value="ECO:0007669"/>
    <property type="project" value="TreeGrafter"/>
</dbReference>
<dbReference type="PANTHER" id="PTHR12787:SF0">
    <property type="entry name" value="RIBOSOMAL RNA-PROCESSING PROTEIN 8"/>
    <property type="match status" value="1"/>
</dbReference>
<dbReference type="Proteomes" id="UP000736164">
    <property type="component" value="Unassembled WGS sequence"/>
</dbReference>
<dbReference type="FunFam" id="3.40.50.150:FF:000068">
    <property type="entry name" value="Ribosomal RNA-processing protein 8"/>
    <property type="match status" value="1"/>
</dbReference>
<evidence type="ECO:0000256" key="9">
    <source>
        <dbReference type="ARBA" id="ARBA00022853"/>
    </source>
</evidence>
<dbReference type="Pfam" id="PF05148">
    <property type="entry name" value="Methyltransf_8"/>
    <property type="match status" value="1"/>
</dbReference>
<evidence type="ECO:0000256" key="5">
    <source>
        <dbReference type="ARBA" id="ARBA00022552"/>
    </source>
</evidence>
<dbReference type="CDD" id="cd02440">
    <property type="entry name" value="AdoMet_MTases"/>
    <property type="match status" value="1"/>
</dbReference>
<dbReference type="GO" id="GO:0042149">
    <property type="term" value="P:cellular response to glucose starvation"/>
    <property type="evidence" value="ECO:0007669"/>
    <property type="project" value="TreeGrafter"/>
</dbReference>
<reference evidence="17" key="1">
    <citation type="journal article" date="2021" name="Cell">
        <title>Tracing the genetic footprints of vertebrate landing in non-teleost ray-finned fishes.</title>
        <authorList>
            <person name="Bi X."/>
            <person name="Wang K."/>
            <person name="Yang L."/>
            <person name="Pan H."/>
            <person name="Jiang H."/>
            <person name="Wei Q."/>
            <person name="Fang M."/>
            <person name="Yu H."/>
            <person name="Zhu C."/>
            <person name="Cai Y."/>
            <person name="He Y."/>
            <person name="Gan X."/>
            <person name="Zeng H."/>
            <person name="Yu D."/>
            <person name="Zhu Y."/>
            <person name="Jiang H."/>
            <person name="Qiu Q."/>
            <person name="Yang H."/>
            <person name="Zhang Y.E."/>
            <person name="Wang W."/>
            <person name="Zhu M."/>
            <person name="He S."/>
            <person name="Zhang G."/>
        </authorList>
    </citation>
    <scope>NUCLEOTIDE SEQUENCE</scope>
    <source>
        <strain evidence="17">Allg_001</strain>
    </source>
</reference>
<keyword evidence="4" id="KW-0678">Repressor</keyword>
<dbReference type="EC" id="2.1.1.-" evidence="15"/>
<keyword evidence="8 15" id="KW-0949">S-adenosyl-L-methionine</keyword>
<evidence type="ECO:0000313" key="17">
    <source>
        <dbReference type="EMBL" id="MBN3324734.1"/>
    </source>
</evidence>
<evidence type="ECO:0000256" key="10">
    <source>
        <dbReference type="ARBA" id="ARBA00023015"/>
    </source>
</evidence>
<keyword evidence="12 15" id="KW-0539">Nucleus</keyword>
<evidence type="ECO:0000256" key="1">
    <source>
        <dbReference type="ARBA" id="ARBA00004604"/>
    </source>
</evidence>
<comment type="subcellular location">
    <subcellularLocation>
        <location evidence="1 15">Nucleus</location>
        <location evidence="1 15">Nucleolus</location>
    </subcellularLocation>
</comment>
<feature type="compositionally biased region" description="Basic residues" evidence="16">
    <location>
        <begin position="149"/>
        <end position="160"/>
    </location>
</feature>
<feature type="compositionally biased region" description="Basic and acidic residues" evidence="16">
    <location>
        <begin position="173"/>
        <end position="185"/>
    </location>
</feature>
<evidence type="ECO:0000256" key="4">
    <source>
        <dbReference type="ARBA" id="ARBA00022491"/>
    </source>
</evidence>
<dbReference type="GO" id="GO:0033553">
    <property type="term" value="C:rDNA heterochromatin"/>
    <property type="evidence" value="ECO:0007669"/>
    <property type="project" value="TreeGrafter"/>
</dbReference>
<evidence type="ECO:0000256" key="16">
    <source>
        <dbReference type="SAM" id="MobiDB-lite"/>
    </source>
</evidence>